<accession>A0A7Z9E082</accession>
<comment type="caution">
    <text evidence="1">The sequence shown here is derived from an EMBL/GenBank/DDBJ whole genome shotgun (WGS) entry which is preliminary data.</text>
</comment>
<keyword evidence="2" id="KW-1185">Reference proteome</keyword>
<dbReference type="RefSeq" id="WP_083619831.1">
    <property type="nucleotide sequence ID" value="NZ_LR734863.1"/>
</dbReference>
<dbReference type="Proteomes" id="UP000184550">
    <property type="component" value="Unassembled WGS sequence"/>
</dbReference>
<proteinExistence type="predicted"/>
<organism evidence="1 2">
    <name type="scientific">Planktothrix serta PCC 8927</name>
    <dbReference type="NCBI Taxonomy" id="671068"/>
    <lineage>
        <taxon>Bacteria</taxon>
        <taxon>Bacillati</taxon>
        <taxon>Cyanobacteriota</taxon>
        <taxon>Cyanophyceae</taxon>
        <taxon>Oscillatoriophycideae</taxon>
        <taxon>Oscillatoriales</taxon>
        <taxon>Microcoleaceae</taxon>
        <taxon>Planktothrix</taxon>
    </lineage>
</organism>
<sequence length="416" mass="46717">MGGVIPGSAVAVFNEPLAIYVLKEVGEEALEDMLSEFSGFLSTLGRALLTTALLGAYGGIRGVVRWSAKRFGETQKGILMSRGAVPVDQQTGKNYYDSWGSGDEWSFRKKFNEWKDTLGGGVEWLQDMADEFIDEFQDAFWEALYAVAQGFDSFISEQAMLLTNMGGEPRSVDVELNESETVRLRGGTQSVQHLIQSTTATYQLLENRDIGTGINVLYDDIPITESNGIEITLILYNYEKPPYWTKERRKDLVKSEITIPNCKRSIISFERLKSLFGSGKVAFTKGNWFAEADLSNGRKIKVYVDSEAEGEKVLDALASICEAKIIYPIRLTHRKGSRSGQKGGKERDVTKMYLAYAVIRNWNKLTKYEELKRLGGAASVPDPKKLIKKIPLYYDNKPSFVDENIREVLRDSLNNK</sequence>
<reference evidence="1" key="1">
    <citation type="submission" date="2019-10" db="EMBL/GenBank/DDBJ databases">
        <authorList>
            <consortium name="Genoscope - CEA"/>
            <person name="William W."/>
        </authorList>
    </citation>
    <scope>NUCLEOTIDE SEQUENCE [LARGE SCALE GENOMIC DNA]</scope>
    <source>
        <strain evidence="1">BBR_PRJEB10992</strain>
    </source>
</reference>
<evidence type="ECO:0000313" key="2">
    <source>
        <dbReference type="Proteomes" id="UP000184550"/>
    </source>
</evidence>
<dbReference type="OrthoDB" id="582963at2"/>
<gene>
    <name evidence="1" type="ORF">PL8927_510028</name>
</gene>
<dbReference type="AlphaFoldDB" id="A0A7Z9E082"/>
<dbReference type="EMBL" id="CZCU02000126">
    <property type="protein sequence ID" value="VXD16000.1"/>
    <property type="molecule type" value="Genomic_DNA"/>
</dbReference>
<evidence type="ECO:0000313" key="1">
    <source>
        <dbReference type="EMBL" id="VXD16000.1"/>
    </source>
</evidence>
<name>A0A7Z9E082_9CYAN</name>
<protein>
    <submittedName>
        <fullName evidence="1">Uncharacterized protein</fullName>
    </submittedName>
</protein>